<evidence type="ECO:0000256" key="7">
    <source>
        <dbReference type="ARBA" id="ARBA00034142"/>
    </source>
</evidence>
<evidence type="ECO:0000256" key="8">
    <source>
        <dbReference type="SAM" id="MobiDB-lite"/>
    </source>
</evidence>
<dbReference type="Pfam" id="PF13868">
    <property type="entry name" value="TPH"/>
    <property type="match status" value="1"/>
</dbReference>
<dbReference type="GO" id="GO:0031514">
    <property type="term" value="C:motile cilium"/>
    <property type="evidence" value="ECO:0007669"/>
    <property type="project" value="UniProtKB-SubCell"/>
</dbReference>
<feature type="region of interest" description="Disordered" evidence="8">
    <location>
        <begin position="471"/>
        <end position="493"/>
    </location>
</feature>
<feature type="region of interest" description="Disordered" evidence="8">
    <location>
        <begin position="392"/>
        <end position="421"/>
    </location>
</feature>
<evidence type="ECO:0000313" key="10">
    <source>
        <dbReference type="EMBL" id="RUS83915.1"/>
    </source>
</evidence>
<keyword evidence="2" id="KW-0282">Flagellum</keyword>
<comment type="caution">
    <text evidence="10">The sequence shown here is derived from an EMBL/GenBank/DDBJ whole genome shotgun (WGS) entry which is preliminary data.</text>
</comment>
<dbReference type="Proteomes" id="UP000271974">
    <property type="component" value="Unassembled WGS sequence"/>
</dbReference>
<protein>
    <recommendedName>
        <fullName evidence="7">Cilia- and flagella-associated protein 45</fullName>
    </recommendedName>
</protein>
<evidence type="ECO:0000259" key="9">
    <source>
        <dbReference type="Pfam" id="PF13868"/>
    </source>
</evidence>
<proteinExistence type="inferred from homology"/>
<dbReference type="EMBL" id="RQTK01000225">
    <property type="protein sequence ID" value="RUS83915.1"/>
    <property type="molecule type" value="Genomic_DNA"/>
</dbReference>
<organism evidence="10 11">
    <name type="scientific">Elysia chlorotica</name>
    <name type="common">Eastern emerald elysia</name>
    <name type="synonym">Sea slug</name>
    <dbReference type="NCBI Taxonomy" id="188477"/>
    <lineage>
        <taxon>Eukaryota</taxon>
        <taxon>Metazoa</taxon>
        <taxon>Spiralia</taxon>
        <taxon>Lophotrochozoa</taxon>
        <taxon>Mollusca</taxon>
        <taxon>Gastropoda</taxon>
        <taxon>Heterobranchia</taxon>
        <taxon>Euthyneura</taxon>
        <taxon>Panpulmonata</taxon>
        <taxon>Sacoglossa</taxon>
        <taxon>Placobranchoidea</taxon>
        <taxon>Plakobranchidae</taxon>
        <taxon>Elysia</taxon>
    </lineage>
</organism>
<evidence type="ECO:0000256" key="6">
    <source>
        <dbReference type="ARBA" id="ARBA00034116"/>
    </source>
</evidence>
<feature type="domain" description="Trichohyalin-plectin-homology" evidence="9">
    <location>
        <begin position="199"/>
        <end position="545"/>
    </location>
</feature>
<dbReference type="InterPro" id="IPR033253">
    <property type="entry name" value="CFAP45"/>
</dbReference>
<comment type="similarity">
    <text evidence="6">Belongs to the CFAP45 family.</text>
</comment>
<gene>
    <name evidence="10" type="ORF">EGW08_008329</name>
</gene>
<evidence type="ECO:0000256" key="3">
    <source>
        <dbReference type="ARBA" id="ARBA00023054"/>
    </source>
</evidence>
<evidence type="ECO:0000256" key="1">
    <source>
        <dbReference type="ARBA" id="ARBA00004230"/>
    </source>
</evidence>
<keyword evidence="4" id="KW-0969">Cilium</keyword>
<keyword evidence="5" id="KW-0966">Cell projection</keyword>
<feature type="region of interest" description="Disordered" evidence="8">
    <location>
        <begin position="137"/>
        <end position="163"/>
    </location>
</feature>
<sequence length="568" mass="66967">MPGSAISAGGSSSNGSRRGKTYGYRVISHQSQVDESLFGEPQAQQMRQAMLKNKFQEPQDITNCDSAVSLERLAHERNSRRKIGQGKAQKERVTVITKDLIRNLIVPSEDPSGESLVLPRDQFFRILQASRVLSKEDREAEAEKIKREKERAMDEAQERKNRMKQLDVTRQKNAKLNDLEEEAKEQAEHLLSHANEMRQEQEDEIKHLNEVILNAKCHAIRDAQILEKDQIAKEMIHEERRLDTMMEVDRQNAIKIHEEIEKKRKEEQLLGAAKLMEQIDENEQERLFELERKDQENIQMQRYIEKLMEEDQESLERKKIEQLALREELNKANAEILKRKELKTMQEKAEELKVLEFQKQKAEREAIFEKEQEKIRIEKEREVAKLRGLQERARDEQAERDALRAKRAQEQAERDWRRKEAEEMRKKAELEASLKQARSVQMEQKEHFLAVQAQRERAEFERVLRAQKELVEKQKREEDQAKSKRHQHADSVRSQIREKELVRIAERNAFFEEGVKLDEEARARRAKLEAIKRKKLTELSDAGIPDQYVRFVDRRVQFMATSSSATTI</sequence>
<reference evidence="10 11" key="1">
    <citation type="submission" date="2019-01" db="EMBL/GenBank/DDBJ databases">
        <title>A draft genome assembly of the solar-powered sea slug Elysia chlorotica.</title>
        <authorList>
            <person name="Cai H."/>
            <person name="Li Q."/>
            <person name="Fang X."/>
            <person name="Li J."/>
            <person name="Curtis N.E."/>
            <person name="Altenburger A."/>
            <person name="Shibata T."/>
            <person name="Feng M."/>
            <person name="Maeda T."/>
            <person name="Schwartz J.A."/>
            <person name="Shigenobu S."/>
            <person name="Lundholm N."/>
            <person name="Nishiyama T."/>
            <person name="Yang H."/>
            <person name="Hasebe M."/>
            <person name="Li S."/>
            <person name="Pierce S.K."/>
            <person name="Wang J."/>
        </authorList>
    </citation>
    <scope>NUCLEOTIDE SEQUENCE [LARGE SCALE GENOMIC DNA]</scope>
    <source>
        <strain evidence="10">EC2010</strain>
        <tissue evidence="10">Whole organism of an adult</tissue>
    </source>
</reference>
<dbReference type="PANTHER" id="PTHR15504:SF0">
    <property type="entry name" value="CILIA- AND FLAGELLA-ASSOCIATED PROTEIN 45"/>
    <property type="match status" value="1"/>
</dbReference>
<feature type="region of interest" description="Disordered" evidence="8">
    <location>
        <begin position="1"/>
        <end position="22"/>
    </location>
</feature>
<feature type="compositionally biased region" description="Low complexity" evidence="8">
    <location>
        <begin position="1"/>
        <end position="16"/>
    </location>
</feature>
<name>A0A3S1BAS1_ELYCH</name>
<evidence type="ECO:0000256" key="5">
    <source>
        <dbReference type="ARBA" id="ARBA00023273"/>
    </source>
</evidence>
<dbReference type="AlphaFoldDB" id="A0A3S1BAS1"/>
<comment type="subcellular location">
    <subcellularLocation>
        <location evidence="1">Cell projection</location>
        <location evidence="1">Cilium</location>
        <location evidence="1">Flagellum</location>
    </subcellularLocation>
</comment>
<evidence type="ECO:0000313" key="11">
    <source>
        <dbReference type="Proteomes" id="UP000271974"/>
    </source>
</evidence>
<dbReference type="OrthoDB" id="1902038at2759"/>
<accession>A0A3S1BAS1</accession>
<dbReference type="InterPro" id="IPR043597">
    <property type="entry name" value="TPH_dom"/>
</dbReference>
<evidence type="ECO:0000256" key="4">
    <source>
        <dbReference type="ARBA" id="ARBA00023069"/>
    </source>
</evidence>
<keyword evidence="3" id="KW-0175">Coiled coil</keyword>
<keyword evidence="11" id="KW-1185">Reference proteome</keyword>
<dbReference type="PANTHER" id="PTHR15504">
    <property type="entry name" value="NASOPHARYNGEAL EPITHELIUM SPECIFIC PROTEIN 1"/>
    <property type="match status" value="1"/>
</dbReference>
<dbReference type="STRING" id="188477.A0A3S1BAS1"/>
<evidence type="ECO:0000256" key="2">
    <source>
        <dbReference type="ARBA" id="ARBA00022846"/>
    </source>
</evidence>